<dbReference type="Gene3D" id="3.30.70.920">
    <property type="match status" value="1"/>
</dbReference>
<accession>A0A369WTP9</accession>
<dbReference type="InterPro" id="IPR036390">
    <property type="entry name" value="WH_DNA-bd_sf"/>
</dbReference>
<dbReference type="InterPro" id="IPR036388">
    <property type="entry name" value="WH-like_DNA-bd_sf"/>
</dbReference>
<organism evidence="5 6">
    <name type="scientific">Motiliproteus coralliicola</name>
    <dbReference type="NCBI Taxonomy" id="2283196"/>
    <lineage>
        <taxon>Bacteria</taxon>
        <taxon>Pseudomonadati</taxon>
        <taxon>Pseudomonadota</taxon>
        <taxon>Gammaproteobacteria</taxon>
        <taxon>Oceanospirillales</taxon>
        <taxon>Oceanospirillaceae</taxon>
        <taxon>Motiliproteus</taxon>
    </lineage>
</organism>
<keyword evidence="6" id="KW-1185">Reference proteome</keyword>
<evidence type="ECO:0000313" key="6">
    <source>
        <dbReference type="Proteomes" id="UP000253769"/>
    </source>
</evidence>
<dbReference type="OrthoDB" id="8590699at2"/>
<dbReference type="InterPro" id="IPR000485">
    <property type="entry name" value="AsnC-type_HTH_dom"/>
</dbReference>
<dbReference type="RefSeq" id="WP_114694643.1">
    <property type="nucleotide sequence ID" value="NZ_QQOH01000001.1"/>
</dbReference>
<dbReference type="PROSITE" id="PS50956">
    <property type="entry name" value="HTH_ASNC_2"/>
    <property type="match status" value="1"/>
</dbReference>
<evidence type="ECO:0000313" key="5">
    <source>
        <dbReference type="EMBL" id="RDE25047.1"/>
    </source>
</evidence>
<sequence length="158" mass="18137">MTKLDRIDRRILAELQSDATISNLELAERVGLSPSPCSRRVRQLQERGLIDRTVTLLNRDKLDLTLTIYIQVHMANQLTKTLDNFELRVSEFDEVQECALVTGSDADYLLKVVMPDMAHYEKFLLKQLNQIDGVASIRTSFVLRQVLSRTELPLKHVN</sequence>
<dbReference type="GO" id="GO:0043565">
    <property type="term" value="F:sequence-specific DNA binding"/>
    <property type="evidence" value="ECO:0007669"/>
    <property type="project" value="InterPro"/>
</dbReference>
<evidence type="ECO:0000256" key="1">
    <source>
        <dbReference type="ARBA" id="ARBA00023015"/>
    </source>
</evidence>
<dbReference type="PANTHER" id="PTHR30154:SF34">
    <property type="entry name" value="TRANSCRIPTIONAL REGULATOR AZLB"/>
    <property type="match status" value="1"/>
</dbReference>
<proteinExistence type="predicted"/>
<gene>
    <name evidence="5" type="ORF">DV711_05635</name>
</gene>
<evidence type="ECO:0000256" key="2">
    <source>
        <dbReference type="ARBA" id="ARBA00023125"/>
    </source>
</evidence>
<protein>
    <submittedName>
        <fullName evidence="5">Lrp/AsnC family transcriptional regulator</fullName>
    </submittedName>
</protein>
<dbReference type="Proteomes" id="UP000253769">
    <property type="component" value="Unassembled WGS sequence"/>
</dbReference>
<dbReference type="Pfam" id="PF13412">
    <property type="entry name" value="HTH_24"/>
    <property type="match status" value="1"/>
</dbReference>
<keyword evidence="3" id="KW-0804">Transcription</keyword>
<dbReference type="GO" id="GO:0043200">
    <property type="term" value="P:response to amino acid"/>
    <property type="evidence" value="ECO:0007669"/>
    <property type="project" value="TreeGrafter"/>
</dbReference>
<dbReference type="SUPFAM" id="SSF54909">
    <property type="entry name" value="Dimeric alpha+beta barrel"/>
    <property type="match status" value="1"/>
</dbReference>
<comment type="caution">
    <text evidence="5">The sequence shown here is derived from an EMBL/GenBank/DDBJ whole genome shotgun (WGS) entry which is preliminary data.</text>
</comment>
<evidence type="ECO:0000256" key="3">
    <source>
        <dbReference type="ARBA" id="ARBA00023163"/>
    </source>
</evidence>
<dbReference type="Gene3D" id="1.10.10.10">
    <property type="entry name" value="Winged helix-like DNA-binding domain superfamily/Winged helix DNA-binding domain"/>
    <property type="match status" value="1"/>
</dbReference>
<dbReference type="Pfam" id="PF01037">
    <property type="entry name" value="AsnC_trans_reg"/>
    <property type="match status" value="1"/>
</dbReference>
<feature type="domain" description="HTH asnC-type" evidence="4">
    <location>
        <begin position="4"/>
        <end position="65"/>
    </location>
</feature>
<dbReference type="InterPro" id="IPR019887">
    <property type="entry name" value="Tscrpt_reg_AsnC/Lrp_C"/>
</dbReference>
<dbReference type="CDD" id="cd00090">
    <property type="entry name" value="HTH_ARSR"/>
    <property type="match status" value="1"/>
</dbReference>
<dbReference type="InterPro" id="IPR019885">
    <property type="entry name" value="Tscrpt_reg_HTH_AsnC-type_CS"/>
</dbReference>
<name>A0A369WTP9_9GAMM</name>
<dbReference type="GO" id="GO:0005829">
    <property type="term" value="C:cytosol"/>
    <property type="evidence" value="ECO:0007669"/>
    <property type="project" value="TreeGrafter"/>
</dbReference>
<dbReference type="EMBL" id="QQOH01000001">
    <property type="protein sequence ID" value="RDE25047.1"/>
    <property type="molecule type" value="Genomic_DNA"/>
</dbReference>
<dbReference type="PANTHER" id="PTHR30154">
    <property type="entry name" value="LEUCINE-RESPONSIVE REGULATORY PROTEIN"/>
    <property type="match status" value="1"/>
</dbReference>
<dbReference type="InterPro" id="IPR019888">
    <property type="entry name" value="Tscrpt_reg_AsnC-like"/>
</dbReference>
<dbReference type="InterPro" id="IPR011008">
    <property type="entry name" value="Dimeric_a/b-barrel"/>
</dbReference>
<keyword evidence="2" id="KW-0238">DNA-binding</keyword>
<dbReference type="PRINTS" id="PR00033">
    <property type="entry name" value="HTHASNC"/>
</dbReference>
<dbReference type="InterPro" id="IPR011991">
    <property type="entry name" value="ArsR-like_HTH"/>
</dbReference>
<dbReference type="AlphaFoldDB" id="A0A369WTP9"/>
<dbReference type="SUPFAM" id="SSF46785">
    <property type="entry name" value="Winged helix' DNA-binding domain"/>
    <property type="match status" value="1"/>
</dbReference>
<evidence type="ECO:0000259" key="4">
    <source>
        <dbReference type="PROSITE" id="PS50956"/>
    </source>
</evidence>
<dbReference type="PROSITE" id="PS00519">
    <property type="entry name" value="HTH_ASNC_1"/>
    <property type="match status" value="1"/>
</dbReference>
<reference evidence="5 6" key="1">
    <citation type="submission" date="2018-07" db="EMBL/GenBank/DDBJ databases">
        <title>Motiliproteus coralliicola sp. nov., a bacterium isolated from Coral.</title>
        <authorList>
            <person name="Wang G."/>
        </authorList>
    </citation>
    <scope>NUCLEOTIDE SEQUENCE [LARGE SCALE GENOMIC DNA]</scope>
    <source>
        <strain evidence="5 6">C34</strain>
    </source>
</reference>
<keyword evidence="1" id="KW-0805">Transcription regulation</keyword>
<dbReference type="SMART" id="SM00344">
    <property type="entry name" value="HTH_ASNC"/>
    <property type="match status" value="1"/>
</dbReference>
<dbReference type="GO" id="GO:0006355">
    <property type="term" value="P:regulation of DNA-templated transcription"/>
    <property type="evidence" value="ECO:0007669"/>
    <property type="project" value="UniProtKB-ARBA"/>
</dbReference>